<gene>
    <name evidence="8" type="ORF">SAMN06265361_104226</name>
</gene>
<feature type="domain" description="Pseudouridine synthase RsuA/RluA-like" evidence="7">
    <location>
        <begin position="92"/>
        <end position="245"/>
    </location>
</feature>
<dbReference type="InterPro" id="IPR006145">
    <property type="entry name" value="PsdUridine_synth_RsuA/RluA"/>
</dbReference>
<evidence type="ECO:0000256" key="2">
    <source>
        <dbReference type="ARBA" id="ARBA00010876"/>
    </source>
</evidence>
<dbReference type="GO" id="GO:0140098">
    <property type="term" value="F:catalytic activity, acting on RNA"/>
    <property type="evidence" value="ECO:0007669"/>
    <property type="project" value="UniProtKB-ARBA"/>
</dbReference>
<dbReference type="PROSITE" id="PS50889">
    <property type="entry name" value="S4"/>
    <property type="match status" value="1"/>
</dbReference>
<organism evidence="8 9">
    <name type="scientific">Laceyella tengchongensis</name>
    <dbReference type="NCBI Taxonomy" id="574699"/>
    <lineage>
        <taxon>Bacteria</taxon>
        <taxon>Bacillati</taxon>
        <taxon>Bacillota</taxon>
        <taxon>Bacilli</taxon>
        <taxon>Bacillales</taxon>
        <taxon>Thermoactinomycetaceae</taxon>
        <taxon>Laceyella</taxon>
    </lineage>
</organism>
<dbReference type="RefSeq" id="WP_284724396.1">
    <property type="nucleotide sequence ID" value="NZ_FXTU01000004.1"/>
</dbReference>
<comment type="function">
    <text evidence="6">Responsible for synthesis of pseudouridine from uracil.</text>
</comment>
<dbReference type="Pfam" id="PF00849">
    <property type="entry name" value="PseudoU_synth_2"/>
    <property type="match status" value="1"/>
</dbReference>
<protein>
    <recommendedName>
        <fullName evidence="6">Pseudouridine synthase</fullName>
        <ecNumber evidence="6">5.4.99.-</ecNumber>
    </recommendedName>
</protein>
<dbReference type="PROSITE" id="PS01129">
    <property type="entry name" value="PSI_RLU"/>
    <property type="match status" value="1"/>
</dbReference>
<reference evidence="8" key="1">
    <citation type="submission" date="2017-05" db="EMBL/GenBank/DDBJ databases">
        <authorList>
            <person name="Varghese N."/>
            <person name="Submissions S."/>
        </authorList>
    </citation>
    <scope>NUCLEOTIDE SEQUENCE</scope>
    <source>
        <strain evidence="8">DSM 45262</strain>
    </source>
</reference>
<sequence>MEQENKASFTHTVTSQEDGLMLHQVLRRQYRFSRRFMTRMKLNRLVTVNGEFIYFTARVKAGDQIVIRMQTEETDHIPPQPVDFTVVYEDEDLIVIDKPPGLVVHPTRGYPDGTLANGLMQYWSERGEKHRMRPVTRLDRDTSGLLVVGKHAYAHAFLAEQMAEKRYERVYLACTHHRFASDRGTIDKAIYIDSEQKISRTVSESGEGYPAVTHYEVVERMAAATLVRLSLETGRTHQIRLHLASIGHPIIGDDVYGTGGDQDLIARQALHATYLKLFHPRRKEWMAWESPLPADMQQLVERLRQSDSRS</sequence>
<dbReference type="CDD" id="cd02869">
    <property type="entry name" value="PseudoU_synth_RluA_like"/>
    <property type="match status" value="1"/>
</dbReference>
<evidence type="ECO:0000256" key="1">
    <source>
        <dbReference type="ARBA" id="ARBA00000073"/>
    </source>
</evidence>
<dbReference type="SUPFAM" id="SSF55174">
    <property type="entry name" value="Alpha-L RNA-binding motif"/>
    <property type="match status" value="1"/>
</dbReference>
<dbReference type="Proteomes" id="UP001157946">
    <property type="component" value="Unassembled WGS sequence"/>
</dbReference>
<dbReference type="InterPro" id="IPR006225">
    <property type="entry name" value="PsdUridine_synth_RluC/D"/>
</dbReference>
<dbReference type="GO" id="GO:0009982">
    <property type="term" value="F:pseudouridine synthase activity"/>
    <property type="evidence" value="ECO:0007669"/>
    <property type="project" value="InterPro"/>
</dbReference>
<dbReference type="CDD" id="cd00165">
    <property type="entry name" value="S4"/>
    <property type="match status" value="1"/>
</dbReference>
<dbReference type="PANTHER" id="PTHR21600">
    <property type="entry name" value="MITOCHONDRIAL RNA PSEUDOURIDINE SYNTHASE"/>
    <property type="match status" value="1"/>
</dbReference>
<evidence type="ECO:0000313" key="8">
    <source>
        <dbReference type="EMBL" id="SMP23487.1"/>
    </source>
</evidence>
<keyword evidence="5" id="KW-0694">RNA-binding</keyword>
<name>A0AA46AFX4_9BACL</name>
<evidence type="ECO:0000313" key="9">
    <source>
        <dbReference type="Proteomes" id="UP001157946"/>
    </source>
</evidence>
<proteinExistence type="inferred from homology"/>
<dbReference type="InterPro" id="IPR006224">
    <property type="entry name" value="PsdUridine_synth_RluA-like_CS"/>
</dbReference>
<dbReference type="InterPro" id="IPR020103">
    <property type="entry name" value="PsdUridine_synth_cat_dom_sf"/>
</dbReference>
<dbReference type="PANTHER" id="PTHR21600:SF44">
    <property type="entry name" value="RIBOSOMAL LARGE SUBUNIT PSEUDOURIDINE SYNTHASE D"/>
    <property type="match status" value="1"/>
</dbReference>
<dbReference type="Gene3D" id="3.10.290.10">
    <property type="entry name" value="RNA-binding S4 domain"/>
    <property type="match status" value="1"/>
</dbReference>
<evidence type="ECO:0000256" key="6">
    <source>
        <dbReference type="RuleBase" id="RU362028"/>
    </source>
</evidence>
<comment type="catalytic activity">
    <reaction evidence="1 6">
        <text>a uridine in RNA = a pseudouridine in RNA</text>
        <dbReference type="Rhea" id="RHEA:48348"/>
        <dbReference type="Rhea" id="RHEA-COMP:12068"/>
        <dbReference type="Rhea" id="RHEA-COMP:12069"/>
        <dbReference type="ChEBI" id="CHEBI:65314"/>
        <dbReference type="ChEBI" id="CHEBI:65315"/>
    </reaction>
</comment>
<dbReference type="Gene3D" id="3.30.2350.10">
    <property type="entry name" value="Pseudouridine synthase"/>
    <property type="match status" value="1"/>
</dbReference>
<comment type="caution">
    <text evidence="8">The sequence shown here is derived from an EMBL/GenBank/DDBJ whole genome shotgun (WGS) entry which is preliminary data.</text>
</comment>
<dbReference type="InterPro" id="IPR050188">
    <property type="entry name" value="RluA_PseudoU_synthase"/>
</dbReference>
<feature type="active site" evidence="4">
    <location>
        <position position="139"/>
    </location>
</feature>
<evidence type="ECO:0000256" key="4">
    <source>
        <dbReference type="PIRSR" id="PIRSR606225-1"/>
    </source>
</evidence>
<dbReference type="EC" id="5.4.99.-" evidence="6"/>
<dbReference type="EMBL" id="FXTU01000004">
    <property type="protein sequence ID" value="SMP23487.1"/>
    <property type="molecule type" value="Genomic_DNA"/>
</dbReference>
<dbReference type="AlphaFoldDB" id="A0AA46AFX4"/>
<dbReference type="GO" id="GO:0003723">
    <property type="term" value="F:RNA binding"/>
    <property type="evidence" value="ECO:0007669"/>
    <property type="project" value="UniProtKB-KW"/>
</dbReference>
<accession>A0AA46AFX4</accession>
<dbReference type="NCBIfam" id="TIGR00005">
    <property type="entry name" value="rluA_subfam"/>
    <property type="match status" value="1"/>
</dbReference>
<evidence type="ECO:0000259" key="7">
    <source>
        <dbReference type="Pfam" id="PF00849"/>
    </source>
</evidence>
<dbReference type="GO" id="GO:0000455">
    <property type="term" value="P:enzyme-directed rRNA pseudouridine synthesis"/>
    <property type="evidence" value="ECO:0007669"/>
    <property type="project" value="TreeGrafter"/>
</dbReference>
<keyword evidence="3 6" id="KW-0413">Isomerase</keyword>
<keyword evidence="9" id="KW-1185">Reference proteome</keyword>
<dbReference type="InterPro" id="IPR036986">
    <property type="entry name" value="S4_RNA-bd_sf"/>
</dbReference>
<evidence type="ECO:0000256" key="3">
    <source>
        <dbReference type="ARBA" id="ARBA00023235"/>
    </source>
</evidence>
<comment type="similarity">
    <text evidence="2 6">Belongs to the pseudouridine synthase RluA family.</text>
</comment>
<dbReference type="SUPFAM" id="SSF55120">
    <property type="entry name" value="Pseudouridine synthase"/>
    <property type="match status" value="1"/>
</dbReference>
<evidence type="ECO:0000256" key="5">
    <source>
        <dbReference type="PROSITE-ProRule" id="PRU00182"/>
    </source>
</evidence>